<feature type="transmembrane region" description="Helical" evidence="1">
    <location>
        <begin position="165"/>
        <end position="188"/>
    </location>
</feature>
<evidence type="ECO:0000256" key="1">
    <source>
        <dbReference type="SAM" id="Phobius"/>
    </source>
</evidence>
<name>A0A193G9Q2_9BORD</name>
<feature type="transmembrane region" description="Helical" evidence="1">
    <location>
        <begin position="194"/>
        <end position="215"/>
    </location>
</feature>
<organism evidence="2 3">
    <name type="scientific">Bordetella flabilis</name>
    <dbReference type="NCBI Taxonomy" id="463014"/>
    <lineage>
        <taxon>Bacteria</taxon>
        <taxon>Pseudomonadati</taxon>
        <taxon>Pseudomonadota</taxon>
        <taxon>Betaproteobacteria</taxon>
        <taxon>Burkholderiales</taxon>
        <taxon>Alcaligenaceae</taxon>
        <taxon>Bordetella</taxon>
    </lineage>
</organism>
<dbReference type="InterPro" id="IPR025671">
    <property type="entry name" value="HXXEE"/>
</dbReference>
<feature type="transmembrane region" description="Helical" evidence="1">
    <location>
        <begin position="133"/>
        <end position="153"/>
    </location>
</feature>
<accession>A0A193G9Q2</accession>
<keyword evidence="1" id="KW-0812">Transmembrane</keyword>
<proteinExistence type="predicted"/>
<dbReference type="Proteomes" id="UP000091926">
    <property type="component" value="Chromosome"/>
</dbReference>
<keyword evidence="3" id="KW-1185">Reference proteome</keyword>
<reference evidence="2 3" key="1">
    <citation type="submission" date="2016-06" db="EMBL/GenBank/DDBJ databases">
        <title>Complete genome sequences of Bordetella bronchialis and Bordetella flabilis.</title>
        <authorList>
            <person name="LiPuma J.J."/>
            <person name="Spilker T."/>
        </authorList>
    </citation>
    <scope>NUCLEOTIDE SEQUENCE [LARGE SCALE GENOMIC DNA]</scope>
    <source>
        <strain evidence="2 3">AU10664</strain>
    </source>
</reference>
<evidence type="ECO:0000313" key="2">
    <source>
        <dbReference type="EMBL" id="ANN76363.1"/>
    </source>
</evidence>
<protein>
    <recommendedName>
        <fullName evidence="4">HXXEE domain-containing protein</fullName>
    </recommendedName>
</protein>
<gene>
    <name evidence="2" type="ORF">BAU07_03845</name>
</gene>
<keyword evidence="1" id="KW-1133">Transmembrane helix</keyword>
<dbReference type="KEGG" id="bfz:BAU07_03845"/>
<dbReference type="EMBL" id="CP016172">
    <property type="protein sequence ID" value="ANN76363.1"/>
    <property type="molecule type" value="Genomic_DNA"/>
</dbReference>
<dbReference type="STRING" id="463014.BAU07_03845"/>
<evidence type="ECO:0008006" key="4">
    <source>
        <dbReference type="Google" id="ProtNLM"/>
    </source>
</evidence>
<sequence length="232" mass="23926">MGIALAAIFLALLLLTDRFRTPGVASRWHDPAWLAVFGLPLYMVHQFEEHGIDMAGVHYAFRGGLCDAMGYADVAGCPIPLSFITTVNVGSVWGASVLAAVFGLRKPLIALSAYGIPLVNAVMHVAGALKAQAYNPGLLTAVLLFVPAGLWALRVGLRAGIGRSGVAAILAGGVLTHAVLMGSLLAFLHGWIGAMPLAAIQILNMGAPIAIALLAGSVGGARQGSAEFPQAR</sequence>
<feature type="transmembrane region" description="Helical" evidence="1">
    <location>
        <begin position="79"/>
        <end position="101"/>
    </location>
</feature>
<evidence type="ECO:0000313" key="3">
    <source>
        <dbReference type="Proteomes" id="UP000091926"/>
    </source>
</evidence>
<keyword evidence="1" id="KW-0472">Membrane</keyword>
<dbReference type="AlphaFoldDB" id="A0A193G9Q2"/>
<dbReference type="Pfam" id="PF13787">
    <property type="entry name" value="HXXEE"/>
    <property type="match status" value="1"/>
</dbReference>
<feature type="transmembrane region" description="Helical" evidence="1">
    <location>
        <begin position="108"/>
        <end position="127"/>
    </location>
</feature>